<evidence type="ECO:0000313" key="4">
    <source>
        <dbReference type="Proteomes" id="UP001208567"/>
    </source>
</evidence>
<dbReference type="Proteomes" id="UP001208567">
    <property type="component" value="Unassembled WGS sequence"/>
</dbReference>
<evidence type="ECO:0000259" key="2">
    <source>
        <dbReference type="Pfam" id="PF02517"/>
    </source>
</evidence>
<feature type="domain" description="CAAX prenyl protease 2/Lysostaphin resistance protein A-like" evidence="2">
    <location>
        <begin position="128"/>
        <end position="232"/>
    </location>
</feature>
<keyword evidence="4" id="KW-1185">Reference proteome</keyword>
<protein>
    <recommendedName>
        <fullName evidence="2">CAAX prenyl protease 2/Lysostaphin resistance protein A-like domain-containing protein</fullName>
    </recommendedName>
</protein>
<feature type="transmembrane region" description="Helical" evidence="1">
    <location>
        <begin position="29"/>
        <end position="50"/>
    </location>
</feature>
<gene>
    <name evidence="3" type="ORF">bsdE14_26290</name>
</gene>
<reference evidence="3 4" key="1">
    <citation type="journal article" date="2024" name="Int. J. Syst. Evol. Microbiol.">
        <title>Clostridium omnivorum sp. nov., isolated from anoxic soil under the treatment of reductive soil disinfestation.</title>
        <authorList>
            <person name="Ueki A."/>
            <person name="Tonouchi A."/>
            <person name="Kaku N."/>
            <person name="Honma S."/>
            <person name="Ueki K."/>
        </authorList>
    </citation>
    <scope>NUCLEOTIDE SEQUENCE [LARGE SCALE GENOMIC DNA]</scope>
    <source>
        <strain evidence="3 4">E14</strain>
    </source>
</reference>
<dbReference type="RefSeq" id="WP_264850496.1">
    <property type="nucleotide sequence ID" value="NZ_BRXR01000001.1"/>
</dbReference>
<proteinExistence type="predicted"/>
<feature type="transmembrane region" description="Helical" evidence="1">
    <location>
        <begin position="100"/>
        <end position="121"/>
    </location>
</feature>
<dbReference type="EMBL" id="BRXR01000001">
    <property type="protein sequence ID" value="GLC31219.1"/>
    <property type="molecule type" value="Genomic_DNA"/>
</dbReference>
<comment type="caution">
    <text evidence="3">The sequence shown here is derived from an EMBL/GenBank/DDBJ whole genome shotgun (WGS) entry which is preliminary data.</text>
</comment>
<dbReference type="InterPro" id="IPR003675">
    <property type="entry name" value="Rce1/LyrA-like_dom"/>
</dbReference>
<feature type="transmembrane region" description="Helical" evidence="1">
    <location>
        <begin position="196"/>
        <end position="213"/>
    </location>
</feature>
<evidence type="ECO:0000256" key="1">
    <source>
        <dbReference type="SAM" id="Phobius"/>
    </source>
</evidence>
<feature type="transmembrane region" description="Helical" evidence="1">
    <location>
        <begin position="167"/>
        <end position="184"/>
    </location>
</feature>
<keyword evidence="1" id="KW-1133">Transmembrane helix</keyword>
<sequence length="240" mass="27219">MGMSVLLKAFIFLPLLFLCKKDKRIYVLLFILISSLNEIGLKVGKLYLNLSSHLHYNWSGKILSIIISITFIIILKRFLVPISYSDPKISVGHKIKAKRAMIFSYGILLLVIVIFYILNYKQQFDMEQLLFQLTMPGMDEELCYRGIYLALLNIAFIKRYQFLDAKFGVGLIIVSIQFGLGHALSVSSSMGISFDMFYFFWSGAVGFCIGLIAESTGSLILPIVSHNGFNVINFLVRALR</sequence>
<keyword evidence="1" id="KW-0472">Membrane</keyword>
<accession>A0ABQ5N7P6</accession>
<keyword evidence="1" id="KW-0812">Transmembrane</keyword>
<organism evidence="3 4">
    <name type="scientific">Clostridium omnivorum</name>
    <dbReference type="NCBI Taxonomy" id="1604902"/>
    <lineage>
        <taxon>Bacteria</taxon>
        <taxon>Bacillati</taxon>
        <taxon>Bacillota</taxon>
        <taxon>Clostridia</taxon>
        <taxon>Eubacteriales</taxon>
        <taxon>Clostridiaceae</taxon>
        <taxon>Clostridium</taxon>
    </lineage>
</organism>
<feature type="transmembrane region" description="Helical" evidence="1">
    <location>
        <begin position="62"/>
        <end position="80"/>
    </location>
</feature>
<name>A0ABQ5N7P6_9CLOT</name>
<dbReference type="Pfam" id="PF02517">
    <property type="entry name" value="Rce1-like"/>
    <property type="match status" value="1"/>
</dbReference>
<evidence type="ECO:0000313" key="3">
    <source>
        <dbReference type="EMBL" id="GLC31219.1"/>
    </source>
</evidence>